<organism evidence="1 2">
    <name type="scientific">Fusarium albosuccineum</name>
    <dbReference type="NCBI Taxonomy" id="1237068"/>
    <lineage>
        <taxon>Eukaryota</taxon>
        <taxon>Fungi</taxon>
        <taxon>Dikarya</taxon>
        <taxon>Ascomycota</taxon>
        <taxon>Pezizomycotina</taxon>
        <taxon>Sordariomycetes</taxon>
        <taxon>Hypocreomycetidae</taxon>
        <taxon>Hypocreales</taxon>
        <taxon>Nectriaceae</taxon>
        <taxon>Fusarium</taxon>
        <taxon>Fusarium decemcellulare species complex</taxon>
    </lineage>
</organism>
<keyword evidence="2" id="KW-1185">Reference proteome</keyword>
<dbReference type="AlphaFoldDB" id="A0A8H4PEZ3"/>
<reference evidence="1 2" key="1">
    <citation type="submission" date="2020-01" db="EMBL/GenBank/DDBJ databases">
        <title>Identification and distribution of gene clusters putatively required for synthesis of sphingolipid metabolism inhibitors in phylogenetically diverse species of the filamentous fungus Fusarium.</title>
        <authorList>
            <person name="Kim H.-S."/>
            <person name="Busman M."/>
            <person name="Brown D.W."/>
            <person name="Divon H."/>
            <person name="Uhlig S."/>
            <person name="Proctor R.H."/>
        </authorList>
    </citation>
    <scope>NUCLEOTIDE SEQUENCE [LARGE SCALE GENOMIC DNA]</scope>
    <source>
        <strain evidence="1 2">NRRL 20459</strain>
    </source>
</reference>
<evidence type="ECO:0000313" key="2">
    <source>
        <dbReference type="Proteomes" id="UP000554235"/>
    </source>
</evidence>
<gene>
    <name evidence="1" type="ORF">FALBO_4600</name>
</gene>
<accession>A0A8H4PEZ3</accession>
<proteinExistence type="predicted"/>
<dbReference type="OrthoDB" id="10266018at2759"/>
<dbReference type="Proteomes" id="UP000554235">
    <property type="component" value="Unassembled WGS sequence"/>
</dbReference>
<dbReference type="EMBL" id="JAADYS010000605">
    <property type="protein sequence ID" value="KAF4468483.1"/>
    <property type="molecule type" value="Genomic_DNA"/>
</dbReference>
<protein>
    <submittedName>
        <fullName evidence="1">Uncharacterized protein</fullName>
    </submittedName>
</protein>
<sequence length="456" mass="51003">MKALTEYGGQCGVEAEKLTIINNDLPDSDNWAAVLVALAQALPSMEANGRVLIIVEARQASLTRYMTAAERNDLLDVIEKSGGKCGREALKILLNGFPKDHDYTDAFDTEPLSSDKRELLRKIERPDYDPLADAKKHTNLVALDFASYIAKYASDWRFVDADGADRDNIEILIDYDGLGRIDNPVNPNAHHRDDLFGRDEAEIKDFEEMTTLHGKPREHAARNYYEKSIKRKTSELEKSGVTIAPLVRMSLYERIKAAKSVDWFGGCSLTLLRDIHQEGLAAKLACHVQAGTLDLSSNMFPEQFNIALNRDAARYVFQHHADFGDFWVLPSHSAQAIKYSLPALLKLGGEDLDRRILGFNFGEDAVKIMRQSGTFGTEHHAKAVCMPDLTALLCMIASEKLDLKVRHVRVKNAGDKGEPLLFEYSDSNLDMKLHHLENLSEPFDISSLVVQWVSGS</sequence>
<comment type="caution">
    <text evidence="1">The sequence shown here is derived from an EMBL/GenBank/DDBJ whole genome shotgun (WGS) entry which is preliminary data.</text>
</comment>
<name>A0A8H4PEZ3_9HYPO</name>
<evidence type="ECO:0000313" key="1">
    <source>
        <dbReference type="EMBL" id="KAF4468483.1"/>
    </source>
</evidence>